<feature type="transmembrane region" description="Helical" evidence="1">
    <location>
        <begin position="12"/>
        <end position="35"/>
    </location>
</feature>
<name>A0ABU1NRE0_9BACL</name>
<sequence length="176" mass="19336">MKTMSLMNKKWLLSLHIVFSAIMLGTSVTFLILSITAVSTQDSVLVLACYKAMHVLSGSSVRASLIGTVVTGVLLSVRTHWGLVKYNWIIVKEILTLIAIVLGPFGMYVWTLKGITLLTDVGIEGVNQGAYVTNTVYLFIGIGLQLLSLLAMFVLSVFKPWGKRKTRNKVGTVVRF</sequence>
<proteinExistence type="predicted"/>
<accession>A0ABU1NRE0</accession>
<gene>
    <name evidence="2" type="ORF">J2736_001171</name>
</gene>
<feature type="transmembrane region" description="Helical" evidence="1">
    <location>
        <begin position="55"/>
        <end position="77"/>
    </location>
</feature>
<dbReference type="RefSeq" id="WP_310224331.1">
    <property type="nucleotide sequence ID" value="NZ_JAVDSB010000001.1"/>
</dbReference>
<keyword evidence="3" id="KW-1185">Reference proteome</keyword>
<evidence type="ECO:0000256" key="1">
    <source>
        <dbReference type="SAM" id="Phobius"/>
    </source>
</evidence>
<protein>
    <submittedName>
        <fullName evidence="2">Membrane protein</fullName>
    </submittedName>
</protein>
<evidence type="ECO:0000313" key="2">
    <source>
        <dbReference type="EMBL" id="MDR6549988.1"/>
    </source>
</evidence>
<reference evidence="2 3" key="1">
    <citation type="submission" date="2023-07" db="EMBL/GenBank/DDBJ databases">
        <title>Sorghum-associated microbial communities from plants grown in Nebraska, USA.</title>
        <authorList>
            <person name="Schachtman D."/>
        </authorList>
    </citation>
    <scope>NUCLEOTIDE SEQUENCE [LARGE SCALE GENOMIC DNA]</scope>
    <source>
        <strain evidence="2 3">CC258</strain>
    </source>
</reference>
<feature type="transmembrane region" description="Helical" evidence="1">
    <location>
        <begin position="136"/>
        <end position="158"/>
    </location>
</feature>
<feature type="transmembrane region" description="Helical" evidence="1">
    <location>
        <begin position="89"/>
        <end position="110"/>
    </location>
</feature>
<comment type="caution">
    <text evidence="2">The sequence shown here is derived from an EMBL/GenBank/DDBJ whole genome shotgun (WGS) entry which is preliminary data.</text>
</comment>
<evidence type="ECO:0000313" key="3">
    <source>
        <dbReference type="Proteomes" id="UP001267290"/>
    </source>
</evidence>
<keyword evidence="1" id="KW-1133">Transmembrane helix</keyword>
<keyword evidence="1" id="KW-0472">Membrane</keyword>
<dbReference type="Proteomes" id="UP001267290">
    <property type="component" value="Unassembled WGS sequence"/>
</dbReference>
<dbReference type="EMBL" id="JAVDSB010000001">
    <property type="protein sequence ID" value="MDR6549988.1"/>
    <property type="molecule type" value="Genomic_DNA"/>
</dbReference>
<keyword evidence="1" id="KW-0812">Transmembrane</keyword>
<organism evidence="2 3">
    <name type="scientific">Paenibacillus qinlingensis</name>
    <dbReference type="NCBI Taxonomy" id="1837343"/>
    <lineage>
        <taxon>Bacteria</taxon>
        <taxon>Bacillati</taxon>
        <taxon>Bacillota</taxon>
        <taxon>Bacilli</taxon>
        <taxon>Bacillales</taxon>
        <taxon>Paenibacillaceae</taxon>
        <taxon>Paenibacillus</taxon>
    </lineage>
</organism>